<dbReference type="PRINTS" id="PR00081">
    <property type="entry name" value="GDHRDH"/>
</dbReference>
<protein>
    <submittedName>
        <fullName evidence="3">WW domain-containing oxidoreductase</fullName>
    </submittedName>
</protein>
<accession>A0A7J6JNN5</accession>
<dbReference type="InParanoid" id="A0A7J6JNN5"/>
<organism evidence="3 4">
    <name type="scientific">Colletotrichum fructicola (strain Nara gc5)</name>
    <name type="common">Anthracnose fungus</name>
    <name type="synonym">Colletotrichum gloeosporioides (strain Nara gc5)</name>
    <dbReference type="NCBI Taxonomy" id="1213859"/>
    <lineage>
        <taxon>Eukaryota</taxon>
        <taxon>Fungi</taxon>
        <taxon>Dikarya</taxon>
        <taxon>Ascomycota</taxon>
        <taxon>Pezizomycotina</taxon>
        <taxon>Sordariomycetes</taxon>
        <taxon>Hypocreomycetidae</taxon>
        <taxon>Glomerellales</taxon>
        <taxon>Glomerellaceae</taxon>
        <taxon>Colletotrichum</taxon>
        <taxon>Colletotrichum gloeosporioides species complex</taxon>
    </lineage>
</organism>
<sequence length="344" mass="37413">MSKYAAAHENIQGPGDARPTAAQIIDDENLHNALVNKTIFITGANQGIGLETARALHSTGATIYLGVRDLTRGQTAIDDIKSTNADSKGSLHLVELSLDSLASVRKAAADFTARSKQLNILVLNAGVMPETKQTTEDGFEKTFATNHLGHFLLFQLLKPLLLASSTPQFHSRVVAVASMLHRGSEVLFDDYNFTKRPYDTVIAYSQTKIANVYLANEIERRYGAQGLHGLSLHPGSIITNMNRHQLGKDPAELRAIFGEQYDILAKSLKSPAQGAATTVYAAVSKDWEGRGGRYLSDCGEVGPVKPGEGPFSLDQGFAPWAYDEEKEGRLWRESNLMVGLQEGS</sequence>
<dbReference type="RefSeq" id="XP_031878178.1">
    <property type="nucleotide sequence ID" value="XM_032025154.1"/>
</dbReference>
<comment type="similarity">
    <text evidence="1">Belongs to the short-chain dehydrogenases/reductases (SDR) family.</text>
</comment>
<dbReference type="Proteomes" id="UP000011096">
    <property type="component" value="Unassembled WGS sequence"/>
</dbReference>
<evidence type="ECO:0000256" key="1">
    <source>
        <dbReference type="ARBA" id="ARBA00006484"/>
    </source>
</evidence>
<keyword evidence="2" id="KW-0560">Oxidoreductase</keyword>
<comment type="caution">
    <text evidence="3">The sequence shown here is derived from an EMBL/GenBank/DDBJ whole genome shotgun (WGS) entry which is preliminary data.</text>
</comment>
<dbReference type="EMBL" id="ANPB02000001">
    <property type="protein sequence ID" value="KAF4491681.1"/>
    <property type="molecule type" value="Genomic_DNA"/>
</dbReference>
<dbReference type="PANTHER" id="PTHR24320">
    <property type="entry name" value="RETINOL DEHYDROGENASE"/>
    <property type="match status" value="1"/>
</dbReference>
<dbReference type="OrthoDB" id="191139at2759"/>
<name>A0A7J6JNN5_COLFN</name>
<dbReference type="Pfam" id="PF00106">
    <property type="entry name" value="adh_short"/>
    <property type="match status" value="1"/>
</dbReference>
<evidence type="ECO:0000313" key="3">
    <source>
        <dbReference type="EMBL" id="KAF4491681.1"/>
    </source>
</evidence>
<dbReference type="InterPro" id="IPR036291">
    <property type="entry name" value="NAD(P)-bd_dom_sf"/>
</dbReference>
<dbReference type="PANTHER" id="PTHR24320:SF272">
    <property type="entry name" value="NAD(P)-BINDING ROSSMANN-FOLD SUPERFAMILY PROTEIN"/>
    <property type="match status" value="1"/>
</dbReference>
<dbReference type="GO" id="GO:0016491">
    <property type="term" value="F:oxidoreductase activity"/>
    <property type="evidence" value="ECO:0007669"/>
    <property type="project" value="UniProtKB-KW"/>
</dbReference>
<dbReference type="Gene3D" id="3.40.50.720">
    <property type="entry name" value="NAD(P)-binding Rossmann-like Domain"/>
    <property type="match status" value="1"/>
</dbReference>
<dbReference type="SUPFAM" id="SSF51735">
    <property type="entry name" value="NAD(P)-binding Rossmann-fold domains"/>
    <property type="match status" value="1"/>
</dbReference>
<evidence type="ECO:0000313" key="4">
    <source>
        <dbReference type="Proteomes" id="UP000011096"/>
    </source>
</evidence>
<dbReference type="InterPro" id="IPR002347">
    <property type="entry name" value="SDR_fam"/>
</dbReference>
<gene>
    <name evidence="3" type="primary">WWOX-0</name>
    <name evidence="3" type="ORF">CGGC5_v001666</name>
</gene>
<evidence type="ECO:0000256" key="2">
    <source>
        <dbReference type="ARBA" id="ARBA00023002"/>
    </source>
</evidence>
<reference evidence="3 4" key="1">
    <citation type="submission" date="2012-08" db="EMBL/GenBank/DDBJ databases">
        <authorList>
            <person name="Gan P.H.P."/>
            <person name="Ikeda K."/>
            <person name="Irieda H."/>
            <person name="Narusaka M."/>
            <person name="O'Connell R.J."/>
            <person name="Narusaka Y."/>
            <person name="Takano Y."/>
            <person name="Kubo Y."/>
            <person name="Shirasu K."/>
        </authorList>
    </citation>
    <scope>NUCLEOTIDE SEQUENCE [LARGE SCALE GENOMIC DNA]</scope>
    <source>
        <strain evidence="3 4">Nara gc5</strain>
    </source>
</reference>
<dbReference type="GeneID" id="43609315"/>
<proteinExistence type="inferred from homology"/>
<reference evidence="3 4" key="2">
    <citation type="submission" date="2020-04" db="EMBL/GenBank/DDBJ databases">
        <title>Genome sequencing and assembly of multiple isolates from the Colletotrichum gloeosporioides species complex.</title>
        <authorList>
            <person name="Gan P."/>
            <person name="Shirasu K."/>
        </authorList>
    </citation>
    <scope>NUCLEOTIDE SEQUENCE [LARGE SCALE GENOMIC DNA]</scope>
    <source>
        <strain evidence="3 4">Nara gc5</strain>
    </source>
</reference>
<dbReference type="AlphaFoldDB" id="A0A7J6JNN5"/>
<keyword evidence="4" id="KW-1185">Reference proteome</keyword>